<dbReference type="PANTHER" id="PTHR31384">
    <property type="entry name" value="AUXIN RESPONSE FACTOR 4-RELATED"/>
    <property type="match status" value="1"/>
</dbReference>
<sequence length="93" mass="10364">DIQTSSCVDESDCFQTTKNLHRINSNPGFVKDHKSGMLGRSLDISKFSGYRELRNGLAKKFGLEGGGLSEDPQRSGWQLVFADREDDILLLSE</sequence>
<feature type="non-terminal residue" evidence="2">
    <location>
        <position position="1"/>
    </location>
</feature>
<keyword evidence="3" id="KW-1185">Reference proteome</keyword>
<dbReference type="PROSITE" id="PS51745">
    <property type="entry name" value="PB1"/>
    <property type="match status" value="1"/>
</dbReference>
<dbReference type="Proteomes" id="UP000015453">
    <property type="component" value="Unassembled WGS sequence"/>
</dbReference>
<feature type="domain" description="PB1" evidence="1">
    <location>
        <begin position="27"/>
        <end position="93"/>
    </location>
</feature>
<name>S8CC49_9LAMI</name>
<dbReference type="EMBL" id="AUSU01006463">
    <property type="protein sequence ID" value="EPS61991.1"/>
    <property type="molecule type" value="Genomic_DNA"/>
</dbReference>
<evidence type="ECO:0000313" key="3">
    <source>
        <dbReference type="Proteomes" id="UP000015453"/>
    </source>
</evidence>
<dbReference type="AlphaFoldDB" id="S8CC49"/>
<organism evidence="2 3">
    <name type="scientific">Genlisea aurea</name>
    <dbReference type="NCBI Taxonomy" id="192259"/>
    <lineage>
        <taxon>Eukaryota</taxon>
        <taxon>Viridiplantae</taxon>
        <taxon>Streptophyta</taxon>
        <taxon>Embryophyta</taxon>
        <taxon>Tracheophyta</taxon>
        <taxon>Spermatophyta</taxon>
        <taxon>Magnoliopsida</taxon>
        <taxon>eudicotyledons</taxon>
        <taxon>Gunneridae</taxon>
        <taxon>Pentapetalae</taxon>
        <taxon>asterids</taxon>
        <taxon>lamiids</taxon>
        <taxon>Lamiales</taxon>
        <taxon>Lentibulariaceae</taxon>
        <taxon>Genlisea</taxon>
    </lineage>
</organism>
<dbReference type="InterPro" id="IPR044835">
    <property type="entry name" value="ARF_plant"/>
</dbReference>
<dbReference type="OrthoDB" id="1934346at2759"/>
<comment type="caution">
    <text evidence="2">The sequence shown here is derived from an EMBL/GenBank/DDBJ whole genome shotgun (WGS) entry which is preliminary data.</text>
</comment>
<feature type="non-terminal residue" evidence="2">
    <location>
        <position position="93"/>
    </location>
</feature>
<dbReference type="Gene3D" id="3.10.20.90">
    <property type="entry name" value="Phosphatidylinositol 3-kinase Catalytic Subunit, Chain A, domain 1"/>
    <property type="match status" value="1"/>
</dbReference>
<dbReference type="GO" id="GO:0003677">
    <property type="term" value="F:DNA binding"/>
    <property type="evidence" value="ECO:0007669"/>
    <property type="project" value="InterPro"/>
</dbReference>
<evidence type="ECO:0000259" key="1">
    <source>
        <dbReference type="PROSITE" id="PS51745"/>
    </source>
</evidence>
<dbReference type="InterPro" id="IPR053793">
    <property type="entry name" value="PB1-like"/>
</dbReference>
<proteinExistence type="predicted"/>
<reference evidence="2 3" key="1">
    <citation type="journal article" date="2013" name="BMC Genomics">
        <title>The miniature genome of a carnivorous plant Genlisea aurea contains a low number of genes and short non-coding sequences.</title>
        <authorList>
            <person name="Leushkin E.V."/>
            <person name="Sutormin R.A."/>
            <person name="Nabieva E.R."/>
            <person name="Penin A.A."/>
            <person name="Kondrashov A.S."/>
            <person name="Logacheva M.D."/>
        </authorList>
    </citation>
    <scope>NUCLEOTIDE SEQUENCE [LARGE SCALE GENOMIC DNA]</scope>
</reference>
<dbReference type="GO" id="GO:0009725">
    <property type="term" value="P:response to hormone"/>
    <property type="evidence" value="ECO:0007669"/>
    <property type="project" value="InterPro"/>
</dbReference>
<gene>
    <name evidence="2" type="ORF">M569_12803</name>
</gene>
<evidence type="ECO:0000313" key="2">
    <source>
        <dbReference type="EMBL" id="EPS61991.1"/>
    </source>
</evidence>
<dbReference type="GO" id="GO:0006355">
    <property type="term" value="P:regulation of DNA-templated transcription"/>
    <property type="evidence" value="ECO:0007669"/>
    <property type="project" value="InterPro"/>
</dbReference>
<protein>
    <recommendedName>
        <fullName evidence="1">PB1 domain-containing protein</fullName>
    </recommendedName>
</protein>
<accession>S8CC49</accession>